<organism evidence="1 2">
    <name type="scientific">Hyella patelloides LEGE 07179</name>
    <dbReference type="NCBI Taxonomy" id="945734"/>
    <lineage>
        <taxon>Bacteria</taxon>
        <taxon>Bacillati</taxon>
        <taxon>Cyanobacteriota</taxon>
        <taxon>Cyanophyceae</taxon>
        <taxon>Pleurocapsales</taxon>
        <taxon>Hyellaceae</taxon>
        <taxon>Hyella</taxon>
    </lineage>
</organism>
<proteinExistence type="predicted"/>
<dbReference type="InterPro" id="IPR052796">
    <property type="entry name" value="Nod_factor_sulfotransferase"/>
</dbReference>
<dbReference type="Proteomes" id="UP000320055">
    <property type="component" value="Unassembled WGS sequence"/>
</dbReference>
<dbReference type="PANTHER" id="PTHR32175:SF26">
    <property type="entry name" value="PROTEIN, PUTATIVE, EXPRESSED-RELATED"/>
    <property type="match status" value="1"/>
</dbReference>
<reference evidence="1 2" key="1">
    <citation type="submission" date="2019-01" db="EMBL/GenBank/DDBJ databases">
        <authorList>
            <person name="Brito A."/>
        </authorList>
    </citation>
    <scope>NUCLEOTIDE SEQUENCE [LARGE SCALE GENOMIC DNA]</scope>
    <source>
        <strain evidence="1">1</strain>
    </source>
</reference>
<dbReference type="InterPro" id="IPR027417">
    <property type="entry name" value="P-loop_NTPase"/>
</dbReference>
<dbReference type="Pfam" id="PF13469">
    <property type="entry name" value="Sulfotransfer_3"/>
    <property type="match status" value="1"/>
</dbReference>
<sequence>MLLKPDLLLKIKRYYSIIRDIALNLNLIQGHLKYTKFIILCRSRTGSNLLLNQLQFHENVRMFYEVFSPDNSPKEFWDYINHDIQIIRDLKNNNPIKLIDDFVYREMPLNISAVGFKLFYYHARKGKQQEIWQYLEDRQDIKIIHLVRRNLLKVHVSQQMALATNSWYLKNGKKLDSNTIIELDYEQTRRAFEETKKLEAENEIFLKNHQILKIFYEDIVQNNVLEMEKIQNFLEVKHTPVYISTKKQSTKSLPKKIKNYSELKTSFQGSPYASFFE</sequence>
<name>A0A563W5F1_9CYAN</name>
<dbReference type="EMBL" id="CAACVJ010000704">
    <property type="protein sequence ID" value="VEP18894.1"/>
    <property type="molecule type" value="Genomic_DNA"/>
</dbReference>
<protein>
    <submittedName>
        <fullName evidence="1">Putative Sulfotransferase</fullName>
    </submittedName>
</protein>
<dbReference type="PANTHER" id="PTHR32175">
    <property type="entry name" value="PROTEIN, PUTATIVE, EXPRESSED-RELATED"/>
    <property type="match status" value="1"/>
</dbReference>
<keyword evidence="1" id="KW-0808">Transferase</keyword>
<keyword evidence="2" id="KW-1185">Reference proteome</keyword>
<dbReference type="GO" id="GO:0016740">
    <property type="term" value="F:transferase activity"/>
    <property type="evidence" value="ECO:0007669"/>
    <property type="project" value="UniProtKB-KW"/>
</dbReference>
<evidence type="ECO:0000313" key="2">
    <source>
        <dbReference type="Proteomes" id="UP000320055"/>
    </source>
</evidence>
<evidence type="ECO:0000313" key="1">
    <source>
        <dbReference type="EMBL" id="VEP18894.1"/>
    </source>
</evidence>
<dbReference type="SUPFAM" id="SSF52540">
    <property type="entry name" value="P-loop containing nucleoside triphosphate hydrolases"/>
    <property type="match status" value="1"/>
</dbReference>
<dbReference type="AlphaFoldDB" id="A0A563W5F1"/>
<dbReference type="Gene3D" id="3.40.50.300">
    <property type="entry name" value="P-loop containing nucleotide triphosphate hydrolases"/>
    <property type="match status" value="1"/>
</dbReference>
<dbReference type="OrthoDB" id="582104at2"/>
<gene>
    <name evidence="1" type="ORF">H1P_950010</name>
</gene>
<accession>A0A563W5F1</accession>
<dbReference type="RefSeq" id="WP_144868455.1">
    <property type="nucleotide sequence ID" value="NZ_LR213852.1"/>
</dbReference>